<dbReference type="PANTHER" id="PTHR12428">
    <property type="entry name" value="OXA1"/>
    <property type="match status" value="1"/>
</dbReference>
<accession>A0ABY9TIR7</accession>
<proteinExistence type="inferred from homology"/>
<dbReference type="EMBL" id="CP134146">
    <property type="protein sequence ID" value="WNC68650.1"/>
    <property type="molecule type" value="Genomic_DNA"/>
</dbReference>
<evidence type="ECO:0000259" key="7">
    <source>
        <dbReference type="Pfam" id="PF02096"/>
    </source>
</evidence>
<sequence>MEIWSFFTGIIVQSIGFLTTEIGVSEALAVILFTLLIRLILMPINVFAMVNMYRNKKLILAIKPELEQLKIIHKNEPAKIAKRSMALYKKHNIKLLDKSSIANITSQGIFGFGMFQALQQIMFSSKFAWISNIAKPDVLLALLVGVITYASMVLMPNSAEQTSTLLFMLPAIICIVTLINFPSAIGLYWATSSAASLLQSLAINKYFKTQEKYQMS</sequence>
<feature type="domain" description="Membrane insertase YidC/Oxa/ALB C-terminal" evidence="7">
    <location>
        <begin position="28"/>
        <end position="205"/>
    </location>
</feature>
<keyword evidence="4 6" id="KW-0472">Membrane</keyword>
<dbReference type="InterPro" id="IPR028055">
    <property type="entry name" value="YidC/Oxa/ALB_C"/>
</dbReference>
<evidence type="ECO:0000256" key="4">
    <source>
        <dbReference type="ARBA" id="ARBA00023136"/>
    </source>
</evidence>
<name>A0ABY9TIR7_9GAMM</name>
<keyword evidence="2 5" id="KW-0812">Transmembrane</keyword>
<comment type="similarity">
    <text evidence="5">Belongs to the OXA1/ALB3/YidC family.</text>
</comment>
<protein>
    <submittedName>
        <fullName evidence="8">Membrane protein insertase YidC</fullName>
    </submittedName>
</protein>
<keyword evidence="3 6" id="KW-1133">Transmembrane helix</keyword>
<comment type="subcellular location">
    <subcellularLocation>
        <location evidence="1 5">Membrane</location>
        <topology evidence="1 5">Multi-pass membrane protein</topology>
    </subcellularLocation>
</comment>
<evidence type="ECO:0000313" key="9">
    <source>
        <dbReference type="Proteomes" id="UP001248581"/>
    </source>
</evidence>
<dbReference type="PANTHER" id="PTHR12428:SF65">
    <property type="entry name" value="CYTOCHROME C OXIDASE ASSEMBLY PROTEIN COX18, MITOCHONDRIAL"/>
    <property type="match status" value="1"/>
</dbReference>
<evidence type="ECO:0000256" key="3">
    <source>
        <dbReference type="ARBA" id="ARBA00022989"/>
    </source>
</evidence>
<feature type="transmembrane region" description="Helical" evidence="6">
    <location>
        <begin position="162"/>
        <end position="181"/>
    </location>
</feature>
<dbReference type="Proteomes" id="UP001248581">
    <property type="component" value="Chromosome"/>
</dbReference>
<feature type="transmembrane region" description="Helical" evidence="6">
    <location>
        <begin position="27"/>
        <end position="50"/>
    </location>
</feature>
<gene>
    <name evidence="8" type="primary">yidC</name>
    <name evidence="8" type="ORF">RI845_00535</name>
</gene>
<dbReference type="InterPro" id="IPR001708">
    <property type="entry name" value="YidC/ALB3/OXA1/COX18"/>
</dbReference>
<dbReference type="Pfam" id="PF02096">
    <property type="entry name" value="60KD_IMP"/>
    <property type="match status" value="1"/>
</dbReference>
<evidence type="ECO:0000256" key="1">
    <source>
        <dbReference type="ARBA" id="ARBA00004141"/>
    </source>
</evidence>
<evidence type="ECO:0000256" key="2">
    <source>
        <dbReference type="ARBA" id="ARBA00022692"/>
    </source>
</evidence>
<dbReference type="NCBIfam" id="TIGR03592">
    <property type="entry name" value="yidC_oxa1_cterm"/>
    <property type="match status" value="1"/>
</dbReference>
<feature type="transmembrane region" description="Helical" evidence="6">
    <location>
        <begin position="138"/>
        <end position="155"/>
    </location>
</feature>
<keyword evidence="9" id="KW-1185">Reference proteome</keyword>
<evidence type="ECO:0000256" key="6">
    <source>
        <dbReference type="SAM" id="Phobius"/>
    </source>
</evidence>
<organism evidence="8 9">
    <name type="scientific">Thalassotalea nanhaiensis</name>
    <dbReference type="NCBI Taxonomy" id="3065648"/>
    <lineage>
        <taxon>Bacteria</taxon>
        <taxon>Pseudomonadati</taxon>
        <taxon>Pseudomonadota</taxon>
        <taxon>Gammaproteobacteria</taxon>
        <taxon>Alteromonadales</taxon>
        <taxon>Colwelliaceae</taxon>
        <taxon>Thalassotalea</taxon>
    </lineage>
</organism>
<dbReference type="RefSeq" id="WP_348387804.1">
    <property type="nucleotide sequence ID" value="NZ_CP134146.1"/>
</dbReference>
<evidence type="ECO:0000313" key="8">
    <source>
        <dbReference type="EMBL" id="WNC68650.1"/>
    </source>
</evidence>
<evidence type="ECO:0000256" key="5">
    <source>
        <dbReference type="RuleBase" id="RU003945"/>
    </source>
</evidence>
<reference evidence="9" key="1">
    <citation type="submission" date="2023-09" db="EMBL/GenBank/DDBJ databases">
        <authorList>
            <person name="Li S."/>
            <person name="Li X."/>
            <person name="Zhang C."/>
            <person name="Zhao Z."/>
        </authorList>
    </citation>
    <scope>NUCLEOTIDE SEQUENCE [LARGE SCALE GENOMIC DNA]</scope>
    <source>
        <strain evidence="9">SQ345</strain>
    </source>
</reference>